<feature type="transmembrane region" description="Helical" evidence="1">
    <location>
        <begin position="100"/>
        <end position="118"/>
    </location>
</feature>
<dbReference type="EMBL" id="BHZD01000001">
    <property type="protein sequence ID" value="GCD46131.1"/>
    <property type="molecule type" value="Genomic_DNA"/>
</dbReference>
<name>A0A401WA12_STREY</name>
<dbReference type="RefSeq" id="WP_125056563.1">
    <property type="nucleotide sequence ID" value="NZ_BHZD01000001.1"/>
</dbReference>
<gene>
    <name evidence="2" type="ORF">GKJPGBOP_05878</name>
</gene>
<reference evidence="2 3" key="1">
    <citation type="submission" date="2018-11" db="EMBL/GenBank/DDBJ databases">
        <title>Whole genome sequence of Streptomyces paromomycinus NBRC 15454(T).</title>
        <authorList>
            <person name="Komaki H."/>
            <person name="Tamura T."/>
        </authorList>
    </citation>
    <scope>NUCLEOTIDE SEQUENCE [LARGE SCALE GENOMIC DNA]</scope>
    <source>
        <strain evidence="2 3">NBRC 15454</strain>
    </source>
</reference>
<keyword evidence="3" id="KW-1185">Reference proteome</keyword>
<feature type="transmembrane region" description="Helical" evidence="1">
    <location>
        <begin position="130"/>
        <end position="149"/>
    </location>
</feature>
<sequence>MNTATSLSLGGLALSLVIAYANLWPWWKSGHDPKKLIPFGEGLALGSVSTICAGGLLGVLAGCSAGAGNTVGDKTLSGVTGVQGGAAFGRGDLGHLTPEGAVVVLLMTVGVVLAWRAAGKNDKKKIAGGVFVGTTLSLTAGVAGLLGFLPDAINMIGQQGRATLEGAGIL</sequence>
<accession>A0A401WA12</accession>
<keyword evidence="1" id="KW-1133">Transmembrane helix</keyword>
<evidence type="ECO:0000313" key="3">
    <source>
        <dbReference type="Proteomes" id="UP000286746"/>
    </source>
</evidence>
<keyword evidence="1" id="KW-0472">Membrane</keyword>
<dbReference type="AlphaFoldDB" id="A0A401WA12"/>
<comment type="caution">
    <text evidence="2">The sequence shown here is derived from an EMBL/GenBank/DDBJ whole genome shotgun (WGS) entry which is preliminary data.</text>
</comment>
<organism evidence="2 3">
    <name type="scientific">Streptomyces paromomycinus</name>
    <name type="common">Streptomyces rimosus subsp. paromomycinus</name>
    <dbReference type="NCBI Taxonomy" id="92743"/>
    <lineage>
        <taxon>Bacteria</taxon>
        <taxon>Bacillati</taxon>
        <taxon>Actinomycetota</taxon>
        <taxon>Actinomycetes</taxon>
        <taxon>Kitasatosporales</taxon>
        <taxon>Streptomycetaceae</taxon>
        <taxon>Streptomyces</taxon>
    </lineage>
</organism>
<evidence type="ECO:0000256" key="1">
    <source>
        <dbReference type="SAM" id="Phobius"/>
    </source>
</evidence>
<proteinExistence type="predicted"/>
<evidence type="ECO:0000313" key="2">
    <source>
        <dbReference type="EMBL" id="GCD46131.1"/>
    </source>
</evidence>
<keyword evidence="1" id="KW-0812">Transmembrane</keyword>
<protein>
    <submittedName>
        <fullName evidence="2">Uncharacterized protein</fullName>
    </submittedName>
</protein>
<dbReference type="Proteomes" id="UP000286746">
    <property type="component" value="Unassembled WGS sequence"/>
</dbReference>